<evidence type="ECO:0000313" key="3">
    <source>
        <dbReference type="Proteomes" id="UP000621436"/>
    </source>
</evidence>
<dbReference type="RefSeq" id="WP_270452718.1">
    <property type="nucleotide sequence ID" value="NZ_JADPIE010000001.1"/>
</dbReference>
<dbReference type="Pfam" id="PF18476">
    <property type="entry name" value="PIN_8"/>
    <property type="match status" value="1"/>
</dbReference>
<reference evidence="2" key="1">
    <citation type="submission" date="2020-11" db="EMBL/GenBank/DDBJ databases">
        <title>Halonatronomonas betainensis gen. nov., sp. nov. a novel haloalkaliphilic representative of the family Halanaerobiacae capable of betaine degradation.</title>
        <authorList>
            <person name="Boltyanskaya Y."/>
            <person name="Kevbrin V."/>
            <person name="Detkova E."/>
            <person name="Grouzdev D.S."/>
            <person name="Koziaeva V."/>
            <person name="Zhilina T."/>
        </authorList>
    </citation>
    <scope>NUCLEOTIDE SEQUENCE</scope>
    <source>
        <strain evidence="2">Z-7014</strain>
    </source>
</reference>
<dbReference type="InterPro" id="IPR041578">
    <property type="entry name" value="PIN_8"/>
</dbReference>
<evidence type="ECO:0000259" key="1">
    <source>
        <dbReference type="Pfam" id="PF18476"/>
    </source>
</evidence>
<keyword evidence="3" id="KW-1185">Reference proteome</keyword>
<dbReference type="EMBL" id="JADPIE010000001">
    <property type="protein sequence ID" value="MBF8435981.1"/>
    <property type="molecule type" value="Genomic_DNA"/>
</dbReference>
<gene>
    <name evidence="2" type="ORF">I0Q91_02715</name>
</gene>
<evidence type="ECO:0000313" key="2">
    <source>
        <dbReference type="EMBL" id="MBF8435981.1"/>
    </source>
</evidence>
<proteinExistence type="predicted"/>
<organism evidence="2 3">
    <name type="scientific">Halonatronomonas betaini</name>
    <dbReference type="NCBI Taxonomy" id="2778430"/>
    <lineage>
        <taxon>Bacteria</taxon>
        <taxon>Bacillati</taxon>
        <taxon>Bacillota</taxon>
        <taxon>Clostridia</taxon>
        <taxon>Halanaerobiales</taxon>
        <taxon>Halarsenatibacteraceae</taxon>
        <taxon>Halonatronomonas</taxon>
    </lineage>
</organism>
<accession>A0A931AQI8</accession>
<protein>
    <submittedName>
        <fullName evidence="2">DUF4935 domain-containing protein</fullName>
    </submittedName>
</protein>
<feature type="domain" description="PIN like" evidence="1">
    <location>
        <begin position="24"/>
        <end position="250"/>
    </location>
</feature>
<sequence length="369" mass="43943">MKEEFSEFYYPTESELNKIWQEGIFIFDTNILLSLYNLSQETSQEILNIFEKLKERIWLPYNVLYEYHQNRLNVIMSVYKQTENLKSDLIKGFTNYIQSKLVDNRDQYNPVLNWDEIEDMILKMKSEFSDNIKAQVERLPDRFRDDDIRSSYSEIFQGRIGKKLTEKELEEIYQEGEIRYEKGISPGYKDKNKNSKLDYNFDDNRKYGDLIIWKQILKKAETTEKPIIFITDETNGDWWQQAGGLNFGPTYFMKKEMEERKTLFHMYSSLDFFRGLENHLDIKLAEGQLDEIKQNAVSELDLDELKGELDIKAEKFTEDELELFKSKITDRLNKLQRKKNYRLNSISSMQAEIDELESTLDIITSLSSN</sequence>
<dbReference type="Proteomes" id="UP000621436">
    <property type="component" value="Unassembled WGS sequence"/>
</dbReference>
<dbReference type="AlphaFoldDB" id="A0A931AQI8"/>
<name>A0A931AQI8_9FIRM</name>
<comment type="caution">
    <text evidence="2">The sequence shown here is derived from an EMBL/GenBank/DDBJ whole genome shotgun (WGS) entry which is preliminary data.</text>
</comment>